<dbReference type="SMART" id="SM00530">
    <property type="entry name" value="HTH_XRE"/>
    <property type="match status" value="1"/>
</dbReference>
<dbReference type="CDD" id="cd00093">
    <property type="entry name" value="HTH_XRE"/>
    <property type="match status" value="1"/>
</dbReference>
<dbReference type="EMBL" id="JADZSC010000001">
    <property type="protein sequence ID" value="MBH0228833.1"/>
    <property type="molecule type" value="Genomic_DNA"/>
</dbReference>
<proteinExistence type="predicted"/>
<gene>
    <name evidence="2" type="ORF">H0267_01295</name>
</gene>
<dbReference type="AlphaFoldDB" id="A0A931HSZ4"/>
<dbReference type="Pfam" id="PF01381">
    <property type="entry name" value="HTH_3"/>
    <property type="match status" value="1"/>
</dbReference>
<name>A0A931HSZ4_9BACI</name>
<dbReference type="GO" id="GO:0003677">
    <property type="term" value="F:DNA binding"/>
    <property type="evidence" value="ECO:0007669"/>
    <property type="project" value="InterPro"/>
</dbReference>
<dbReference type="SUPFAM" id="SSF47413">
    <property type="entry name" value="lambda repressor-like DNA-binding domains"/>
    <property type="match status" value="1"/>
</dbReference>
<dbReference type="InterPro" id="IPR001387">
    <property type="entry name" value="Cro/C1-type_HTH"/>
</dbReference>
<reference evidence="2 3" key="1">
    <citation type="journal article" date="2005" name="Int. J. Syst. Evol. Microbiol.">
        <title>Halobacillus yeomjeoni sp. nov., isolated from a marine solar saltern in Korea.</title>
        <authorList>
            <person name="Yoon J.H."/>
            <person name="Kang S.J."/>
            <person name="Lee C.H."/>
            <person name="Oh H.W."/>
            <person name="Oh T.K."/>
        </authorList>
    </citation>
    <scope>NUCLEOTIDE SEQUENCE [LARGE SCALE GENOMIC DNA]</scope>
    <source>
        <strain evidence="2 3">KCTC 3957</strain>
    </source>
</reference>
<feature type="domain" description="HTH cro/C1-type" evidence="1">
    <location>
        <begin position="19"/>
        <end position="65"/>
    </location>
</feature>
<evidence type="ECO:0000313" key="3">
    <source>
        <dbReference type="Proteomes" id="UP000614490"/>
    </source>
</evidence>
<dbReference type="Gene3D" id="1.10.260.40">
    <property type="entry name" value="lambda repressor-like DNA-binding domains"/>
    <property type="match status" value="1"/>
</dbReference>
<comment type="caution">
    <text evidence="2">The sequence shown here is derived from an EMBL/GenBank/DDBJ whole genome shotgun (WGS) entry which is preliminary data.</text>
</comment>
<evidence type="ECO:0000259" key="1">
    <source>
        <dbReference type="PROSITE" id="PS50943"/>
    </source>
</evidence>
<protein>
    <submittedName>
        <fullName evidence="2">Helix-turn-helix transcriptional regulator</fullName>
    </submittedName>
</protein>
<organism evidence="2 3">
    <name type="scientific">Halobacillus yeomjeoni</name>
    <dbReference type="NCBI Taxonomy" id="311194"/>
    <lineage>
        <taxon>Bacteria</taxon>
        <taxon>Bacillati</taxon>
        <taxon>Bacillota</taxon>
        <taxon>Bacilli</taxon>
        <taxon>Bacillales</taxon>
        <taxon>Bacillaceae</taxon>
        <taxon>Halobacillus</taxon>
    </lineage>
</organism>
<dbReference type="PROSITE" id="PS50943">
    <property type="entry name" value="HTH_CROC1"/>
    <property type="match status" value="1"/>
</dbReference>
<dbReference type="InterPro" id="IPR010982">
    <property type="entry name" value="Lambda_DNA-bd_dom_sf"/>
</dbReference>
<accession>A0A931HSZ4</accession>
<dbReference type="Proteomes" id="UP000614490">
    <property type="component" value="Unassembled WGS sequence"/>
</dbReference>
<evidence type="ECO:0000313" key="2">
    <source>
        <dbReference type="EMBL" id="MBH0228833.1"/>
    </source>
</evidence>
<keyword evidence="3" id="KW-1185">Reference proteome</keyword>
<sequence>MFSIVMKDPVRVRLLIGEKWSIREFSRECGISQPYLSQILSGKRNPSTVVAHKVSKALGMKLEDIFFIEVDNKRYNFGVEGYDGKK</sequence>